<evidence type="ECO:0000313" key="3">
    <source>
        <dbReference type="Proteomes" id="UP000021108"/>
    </source>
</evidence>
<accession>A0A009PU73</accession>
<reference evidence="1 3" key="1">
    <citation type="submission" date="2014-02" db="EMBL/GenBank/DDBJ databases">
        <title>Comparative genomics and transcriptomics to identify genetic mechanisms underlying the emergence of carbapenem resistant Acinetobacter baumannii (CRAb).</title>
        <authorList>
            <person name="Harris A.D."/>
            <person name="Johnson K.J."/>
            <person name="George J."/>
            <person name="Shefchek K."/>
            <person name="Daugherty S.C."/>
            <person name="Parankush S."/>
            <person name="Sadzewicz L."/>
            <person name="Tallon L."/>
            <person name="Sengamalay N."/>
            <person name="Hazen T.H."/>
            <person name="Rasko D.A."/>
        </authorList>
    </citation>
    <scope>NUCLEOTIDE SEQUENCE [LARGE SCALE GENOMIC DNA]</scope>
    <source>
        <strain evidence="1 3">625974</strain>
    </source>
</reference>
<evidence type="ECO:0000313" key="2">
    <source>
        <dbReference type="EMBL" id="EXC05624.1"/>
    </source>
</evidence>
<dbReference type="PATRIC" id="fig|1310607.3.peg.3044"/>
<comment type="caution">
    <text evidence="1">The sequence shown here is derived from an EMBL/GenBank/DDBJ whole genome shotgun (WGS) entry which is preliminary data.</text>
</comment>
<proteinExistence type="predicted"/>
<gene>
    <name evidence="1" type="ORF">J506_3143</name>
    <name evidence="2" type="ORF">J506_3152</name>
</gene>
<dbReference type="Proteomes" id="UP000021108">
    <property type="component" value="Unassembled WGS sequence"/>
</dbReference>
<dbReference type="RefSeq" id="WP_000949144.1">
    <property type="nucleotide sequence ID" value="NZ_JEXD01000034.1"/>
</dbReference>
<dbReference type="EMBL" id="JEXD01000034">
    <property type="protein sequence ID" value="EXC05624.1"/>
    <property type="molecule type" value="Genomic_DNA"/>
</dbReference>
<dbReference type="EMBL" id="JEXD01000034">
    <property type="protein sequence ID" value="EXC05615.1"/>
    <property type="molecule type" value="Genomic_DNA"/>
</dbReference>
<dbReference type="AlphaFoldDB" id="A0A009PU73"/>
<name>A0A009PU73_ACIBA</name>
<protein>
    <submittedName>
        <fullName evidence="1">Uncharacterized protein</fullName>
    </submittedName>
</protein>
<organism evidence="1 3">
    <name type="scientific">Acinetobacter baumannii 625974</name>
    <dbReference type="NCBI Taxonomy" id="1310607"/>
    <lineage>
        <taxon>Bacteria</taxon>
        <taxon>Pseudomonadati</taxon>
        <taxon>Pseudomonadota</taxon>
        <taxon>Gammaproteobacteria</taxon>
        <taxon>Moraxellales</taxon>
        <taxon>Moraxellaceae</taxon>
        <taxon>Acinetobacter</taxon>
        <taxon>Acinetobacter calcoaceticus/baumannii complex</taxon>
    </lineage>
</organism>
<sequence>MLSITAQLLDVQTGDFCSLVFKGTKWDFGLQQEVPASVRVAVSKDHLYLVPTYQEAKGKMVSVEVKEGLTKSKQIWFRTSGTGQIVLQDD</sequence>
<evidence type="ECO:0000313" key="1">
    <source>
        <dbReference type="EMBL" id="EXC05615.1"/>
    </source>
</evidence>